<sequence length="149" mass="16752">MGLGDNKNSFEIQNQCRRALTPGSRDRYQNRQNVSAVDQLTKTTIALFNVGSMDCFAKDLEDSVRTTRWEIYENSRKNMSIVKIILDELNKEGSMMIGGTESSKSGLSPLENASSLQGPVYSDDKNSFKIKLYKILSGSLDLYLFYRSG</sequence>
<dbReference type="AlphaFoldDB" id="A0AAV4PIW1"/>
<evidence type="ECO:0000313" key="2">
    <source>
        <dbReference type="Proteomes" id="UP001054945"/>
    </source>
</evidence>
<organism evidence="1 2">
    <name type="scientific">Caerostris extrusa</name>
    <name type="common">Bark spider</name>
    <name type="synonym">Caerostris bankana</name>
    <dbReference type="NCBI Taxonomy" id="172846"/>
    <lineage>
        <taxon>Eukaryota</taxon>
        <taxon>Metazoa</taxon>
        <taxon>Ecdysozoa</taxon>
        <taxon>Arthropoda</taxon>
        <taxon>Chelicerata</taxon>
        <taxon>Arachnida</taxon>
        <taxon>Araneae</taxon>
        <taxon>Araneomorphae</taxon>
        <taxon>Entelegynae</taxon>
        <taxon>Araneoidea</taxon>
        <taxon>Araneidae</taxon>
        <taxon>Caerostris</taxon>
    </lineage>
</organism>
<reference evidence="1 2" key="1">
    <citation type="submission" date="2021-06" db="EMBL/GenBank/DDBJ databases">
        <title>Caerostris extrusa draft genome.</title>
        <authorList>
            <person name="Kono N."/>
            <person name="Arakawa K."/>
        </authorList>
    </citation>
    <scope>NUCLEOTIDE SEQUENCE [LARGE SCALE GENOMIC DNA]</scope>
</reference>
<keyword evidence="2" id="KW-1185">Reference proteome</keyword>
<comment type="caution">
    <text evidence="1">The sequence shown here is derived from an EMBL/GenBank/DDBJ whole genome shotgun (WGS) entry which is preliminary data.</text>
</comment>
<protein>
    <submittedName>
        <fullName evidence="1">Uncharacterized protein</fullName>
    </submittedName>
</protein>
<gene>
    <name evidence="1" type="ORF">CEXT_617761</name>
</gene>
<accession>A0AAV4PIW1</accession>
<evidence type="ECO:0000313" key="1">
    <source>
        <dbReference type="EMBL" id="GIX97282.1"/>
    </source>
</evidence>
<name>A0AAV4PIW1_CAEEX</name>
<dbReference type="Proteomes" id="UP001054945">
    <property type="component" value="Unassembled WGS sequence"/>
</dbReference>
<dbReference type="EMBL" id="BPLR01004763">
    <property type="protein sequence ID" value="GIX97282.1"/>
    <property type="molecule type" value="Genomic_DNA"/>
</dbReference>
<proteinExistence type="predicted"/>